<dbReference type="RefSeq" id="WP_182869501.1">
    <property type="nucleotide sequence ID" value="NZ_AP022638.1"/>
</dbReference>
<proteinExistence type="predicted"/>
<accession>A0A810A747</accession>
<sequence>MTGDREEPTRVITKLEGVRHVLHSAIRCQLAGEDPFAVHILAQSAEKVLVDVLKAQGIADPFYAMLKPEGQNEFFAAYREPVNFLKHADKDHDGLLPVYDIVRASDLAILGSIVRLLTLGEPVTGHMRVFLIFVSAQFPNTINLKAFQGLAEFLSGEHARGTTRGNLAADLYAAIGNDQGCQEERYVDLADVAAANLSPIRSPIDCVR</sequence>
<dbReference type="EMBL" id="AP023096">
    <property type="protein sequence ID" value="BCE69008.1"/>
    <property type="molecule type" value="Genomic_DNA"/>
</dbReference>
<evidence type="ECO:0000313" key="1">
    <source>
        <dbReference type="EMBL" id="BCE60324.1"/>
    </source>
</evidence>
<reference evidence="1" key="1">
    <citation type="submission" date="2020-05" db="EMBL/GenBank/DDBJ databases">
        <title>Complete genome sequence of Bradyrhizobium diazoefficiens XF5 isolated from soybean nodule.</title>
        <authorList>
            <person name="Noda R."/>
            <person name="Kakizaki K."/>
            <person name="Minamisawa K."/>
        </authorList>
    </citation>
    <scope>NUCLEOTIDE SEQUENCE</scope>
    <source>
        <strain evidence="1">XF5</strain>
    </source>
</reference>
<organism evidence="1">
    <name type="scientific">Bradyrhizobium diazoefficiens</name>
    <dbReference type="NCBI Taxonomy" id="1355477"/>
    <lineage>
        <taxon>Bacteria</taxon>
        <taxon>Pseudomonadati</taxon>
        <taxon>Pseudomonadota</taxon>
        <taxon>Alphaproteobacteria</taxon>
        <taxon>Hyphomicrobiales</taxon>
        <taxon>Nitrobacteraceae</taxon>
        <taxon>Bradyrhizobium</taxon>
    </lineage>
</organism>
<evidence type="ECO:0000313" key="2">
    <source>
        <dbReference type="EMBL" id="BCE69008.1"/>
    </source>
</evidence>
<protein>
    <submittedName>
        <fullName evidence="1">Uncharacterized protein</fullName>
    </submittedName>
</protein>
<dbReference type="AlphaFoldDB" id="A0A810A747"/>
<gene>
    <name evidence="1" type="ORF">XF5B_78360</name>
    <name evidence="2" type="ORF">XF6B_78070</name>
</gene>
<reference evidence="2" key="2">
    <citation type="submission" date="2020-05" db="EMBL/GenBank/DDBJ databases">
        <title>Complete genome sequence of Bradyrhizobium diazoefficiens XF6 isolated from soybean nodule.</title>
        <authorList>
            <person name="Noda R."/>
            <person name="Kakizaki K."/>
            <person name="Minamisawa K."/>
        </authorList>
    </citation>
    <scope>NUCLEOTIDE SEQUENCE</scope>
    <source>
        <strain evidence="2">XF6</strain>
    </source>
</reference>
<name>A0A810A747_9BRAD</name>
<dbReference type="EMBL" id="AP023095">
    <property type="protein sequence ID" value="BCE60324.1"/>
    <property type="molecule type" value="Genomic_DNA"/>
</dbReference>